<evidence type="ECO:0000313" key="2">
    <source>
        <dbReference type="EMBL" id="SDF81484.1"/>
    </source>
</evidence>
<sequence length="178" mass="19420">MPATLEGVPSDLQTRKISFVFRAMDGDGDGVLRRSDFDLLADRWAAVRGGAHEERMRETLRAWWEALYATSDQDGDGGVTASELMSAVDGDGTMIDLVVATAVAMFEAVDSDGDGRVSEAEYAQLVRAWTGGTSVHAFARLDLDGDGYLSKQEFARHWLEFWAGDDEDAPGTYVFGEV</sequence>
<dbReference type="GO" id="GO:0005509">
    <property type="term" value="F:calcium ion binding"/>
    <property type="evidence" value="ECO:0007669"/>
    <property type="project" value="InterPro"/>
</dbReference>
<dbReference type="STRING" id="200378.SAMN05216553_103412"/>
<protein>
    <submittedName>
        <fullName evidence="2">EF hand</fullName>
    </submittedName>
</protein>
<feature type="domain" description="EF-hand" evidence="1">
    <location>
        <begin position="137"/>
        <end position="164"/>
    </location>
</feature>
<reference evidence="3" key="1">
    <citation type="submission" date="2016-10" db="EMBL/GenBank/DDBJ databases">
        <authorList>
            <person name="Varghese N."/>
            <person name="Submissions S."/>
        </authorList>
    </citation>
    <scope>NUCLEOTIDE SEQUENCE [LARGE SCALE GENOMIC DNA]</scope>
    <source>
        <strain evidence="3">CGMCC 4.3506</strain>
    </source>
</reference>
<keyword evidence="3" id="KW-1185">Reference proteome</keyword>
<feature type="domain" description="EF-hand" evidence="1">
    <location>
        <begin position="59"/>
        <end position="94"/>
    </location>
</feature>
<dbReference type="PROSITE" id="PS50222">
    <property type="entry name" value="EF_HAND_2"/>
    <property type="match status" value="3"/>
</dbReference>
<evidence type="ECO:0000259" key="1">
    <source>
        <dbReference type="PROSITE" id="PS50222"/>
    </source>
</evidence>
<proteinExistence type="predicted"/>
<gene>
    <name evidence="2" type="ORF">SAMN05216553_103412</name>
</gene>
<feature type="domain" description="EF-hand" evidence="1">
    <location>
        <begin position="97"/>
        <end position="132"/>
    </location>
</feature>
<dbReference type="InterPro" id="IPR018247">
    <property type="entry name" value="EF_Hand_1_Ca_BS"/>
</dbReference>
<dbReference type="Proteomes" id="UP000199623">
    <property type="component" value="Unassembled WGS sequence"/>
</dbReference>
<organism evidence="2 3">
    <name type="scientific">Lentzea fradiae</name>
    <dbReference type="NCBI Taxonomy" id="200378"/>
    <lineage>
        <taxon>Bacteria</taxon>
        <taxon>Bacillati</taxon>
        <taxon>Actinomycetota</taxon>
        <taxon>Actinomycetes</taxon>
        <taxon>Pseudonocardiales</taxon>
        <taxon>Pseudonocardiaceae</taxon>
        <taxon>Lentzea</taxon>
    </lineage>
</organism>
<dbReference type="AlphaFoldDB" id="A0A1G7P5G6"/>
<accession>A0A1G7P5G6</accession>
<dbReference type="SUPFAM" id="SSF47473">
    <property type="entry name" value="EF-hand"/>
    <property type="match status" value="1"/>
</dbReference>
<dbReference type="PROSITE" id="PS00018">
    <property type="entry name" value="EF_HAND_1"/>
    <property type="match status" value="2"/>
</dbReference>
<dbReference type="Gene3D" id="1.10.238.10">
    <property type="entry name" value="EF-hand"/>
    <property type="match status" value="1"/>
</dbReference>
<dbReference type="InterPro" id="IPR002048">
    <property type="entry name" value="EF_hand_dom"/>
</dbReference>
<dbReference type="InterPro" id="IPR011992">
    <property type="entry name" value="EF-hand-dom_pair"/>
</dbReference>
<dbReference type="Pfam" id="PF13202">
    <property type="entry name" value="EF-hand_5"/>
    <property type="match status" value="2"/>
</dbReference>
<dbReference type="SMART" id="SM00054">
    <property type="entry name" value="EFh"/>
    <property type="match status" value="4"/>
</dbReference>
<dbReference type="EMBL" id="FNCC01000003">
    <property type="protein sequence ID" value="SDF81484.1"/>
    <property type="molecule type" value="Genomic_DNA"/>
</dbReference>
<name>A0A1G7P5G6_9PSEU</name>
<evidence type="ECO:0000313" key="3">
    <source>
        <dbReference type="Proteomes" id="UP000199623"/>
    </source>
</evidence>